<keyword evidence="2 6" id="KW-0812">Transmembrane</keyword>
<evidence type="ECO:0008006" key="9">
    <source>
        <dbReference type="Google" id="ProtNLM"/>
    </source>
</evidence>
<comment type="subcellular location">
    <subcellularLocation>
        <location evidence="1">Membrane</location>
        <topology evidence="1">Multi-pass membrane protein</topology>
    </subcellularLocation>
</comment>
<evidence type="ECO:0000256" key="6">
    <source>
        <dbReference type="SAM" id="Phobius"/>
    </source>
</evidence>
<evidence type="ECO:0000313" key="8">
    <source>
        <dbReference type="Proteomes" id="UP000015350"/>
    </source>
</evidence>
<feature type="region of interest" description="Disordered" evidence="5">
    <location>
        <begin position="1"/>
        <end position="29"/>
    </location>
</feature>
<dbReference type="AlphaFoldDB" id="S9TVJ2"/>
<evidence type="ECO:0000256" key="5">
    <source>
        <dbReference type="SAM" id="MobiDB-lite"/>
    </source>
</evidence>
<evidence type="ECO:0000256" key="3">
    <source>
        <dbReference type="ARBA" id="ARBA00022989"/>
    </source>
</evidence>
<evidence type="ECO:0000256" key="2">
    <source>
        <dbReference type="ARBA" id="ARBA00022692"/>
    </source>
</evidence>
<feature type="transmembrane region" description="Helical" evidence="6">
    <location>
        <begin position="92"/>
        <end position="115"/>
    </location>
</feature>
<feature type="transmembrane region" description="Helical" evidence="6">
    <location>
        <begin position="121"/>
        <end position="142"/>
    </location>
</feature>
<protein>
    <recommendedName>
        <fullName evidence="9">GTPase domain-containing protein</fullName>
    </recommendedName>
</protein>
<dbReference type="Pfam" id="PF05128">
    <property type="entry name" value="DUF697"/>
    <property type="match status" value="1"/>
</dbReference>
<evidence type="ECO:0000256" key="4">
    <source>
        <dbReference type="ARBA" id="ARBA00023136"/>
    </source>
</evidence>
<dbReference type="EMBL" id="AQPH01000014">
    <property type="protein sequence ID" value="EPY02465.1"/>
    <property type="molecule type" value="Genomic_DNA"/>
</dbReference>
<comment type="caution">
    <text evidence="7">The sequence shown here is derived from an EMBL/GenBank/DDBJ whole genome shotgun (WGS) entry which is preliminary data.</text>
</comment>
<name>S9TVJ2_MAGFU</name>
<reference evidence="7 8" key="1">
    <citation type="submission" date="2013-04" db="EMBL/GenBank/DDBJ databases">
        <authorList>
            <person name="Kuznetsov B."/>
            <person name="Ivanovsky R."/>
        </authorList>
    </citation>
    <scope>NUCLEOTIDE SEQUENCE [LARGE SCALE GENOMIC DNA]</scope>
    <source>
        <strain evidence="7 8">MGU-K5</strain>
    </source>
</reference>
<keyword evidence="4 6" id="KW-0472">Membrane</keyword>
<dbReference type="STRING" id="1316936.K678_05713"/>
<dbReference type="eggNOG" id="COG3597">
    <property type="taxonomic scope" value="Bacteria"/>
</dbReference>
<dbReference type="GO" id="GO:0016020">
    <property type="term" value="C:membrane"/>
    <property type="evidence" value="ECO:0007669"/>
    <property type="project" value="UniProtKB-SubCell"/>
</dbReference>
<feature type="compositionally biased region" description="Basic and acidic residues" evidence="5">
    <location>
        <begin position="19"/>
        <end position="29"/>
    </location>
</feature>
<gene>
    <name evidence="7" type="ORF">K678_05713</name>
</gene>
<accession>S9TVJ2</accession>
<proteinExistence type="predicted"/>
<keyword evidence="3 6" id="KW-1133">Transmembrane helix</keyword>
<organism evidence="7 8">
    <name type="scientific">Magnetospirillum fulvum MGU-K5</name>
    <dbReference type="NCBI Taxonomy" id="1316936"/>
    <lineage>
        <taxon>Bacteria</taxon>
        <taxon>Pseudomonadati</taxon>
        <taxon>Pseudomonadota</taxon>
        <taxon>Alphaproteobacteria</taxon>
        <taxon>Rhodospirillales</taxon>
        <taxon>Rhodospirillaceae</taxon>
        <taxon>Magnetospirillum</taxon>
    </lineage>
</organism>
<dbReference type="RefSeq" id="WP_021131500.1">
    <property type="nucleotide sequence ID" value="NZ_AQPH01000014.1"/>
</dbReference>
<sequence>MTSEAKAKTQAAVSDEPVEEKAHSATEPDHHAAQADIIIRNNVYWSIGAGVIPFRFVDTAALIAVQVKLLKELGDLYGVPFKANAVKSSVTALLAGIATSAVSGSILSSGAVHSLLRSAPVFGTVFSLATQPAFAAAFTYAVGKTFKRHFASGGTFLSFNAKEAKDQFAATFKEAKDKGLGATTDAAAA</sequence>
<evidence type="ECO:0000256" key="1">
    <source>
        <dbReference type="ARBA" id="ARBA00004141"/>
    </source>
</evidence>
<dbReference type="Proteomes" id="UP000015350">
    <property type="component" value="Unassembled WGS sequence"/>
</dbReference>
<evidence type="ECO:0000313" key="7">
    <source>
        <dbReference type="EMBL" id="EPY02465.1"/>
    </source>
</evidence>
<dbReference type="OrthoDB" id="980719at2"/>
<dbReference type="InterPro" id="IPR021147">
    <property type="entry name" value="DUF697"/>
</dbReference>